<dbReference type="AlphaFoldDB" id="A0A1W6W3M4"/>
<feature type="region of interest" description="Disordered" evidence="1">
    <location>
        <begin position="41"/>
        <end position="60"/>
    </location>
</feature>
<evidence type="ECO:0000313" key="2">
    <source>
        <dbReference type="EMBL" id="ARP18265.1"/>
    </source>
</evidence>
<protein>
    <recommendedName>
        <fullName evidence="3">CopG family transcriptional regulator</fullName>
    </recommendedName>
</protein>
<feature type="compositionally biased region" description="Basic and acidic residues" evidence="1">
    <location>
        <begin position="48"/>
        <end position="60"/>
    </location>
</feature>
<evidence type="ECO:0008006" key="3">
    <source>
        <dbReference type="Google" id="ProtNLM"/>
    </source>
</evidence>
<proteinExistence type="predicted"/>
<evidence type="ECO:0000256" key="1">
    <source>
        <dbReference type="SAM" id="MobiDB-lite"/>
    </source>
</evidence>
<dbReference type="RefSeq" id="WP_016791685.1">
    <property type="nucleotide sequence ID" value="NZ_CP017889.1"/>
</dbReference>
<accession>A0A1W6W3M4</accession>
<name>A0A1W6W3M4_VIBAL</name>
<gene>
    <name evidence="2" type="ORF">K05K4_14290</name>
</gene>
<sequence length="60" mass="6848">MRDKAYLKVSIPIAIAEALQELPEYNNKSITRIIADLTDTKLSNTNSKENREKKNESIIN</sequence>
<dbReference type="EMBL" id="CP017902">
    <property type="protein sequence ID" value="ARP18265.1"/>
    <property type="molecule type" value="Genomic_DNA"/>
</dbReference>
<organism evidence="2">
    <name type="scientific">Vibrio alginolyticus</name>
    <dbReference type="NCBI Taxonomy" id="663"/>
    <lineage>
        <taxon>Bacteria</taxon>
        <taxon>Pseudomonadati</taxon>
        <taxon>Pseudomonadota</taxon>
        <taxon>Gammaproteobacteria</taxon>
        <taxon>Vibrionales</taxon>
        <taxon>Vibrionaceae</taxon>
        <taxon>Vibrio</taxon>
    </lineage>
</organism>
<reference evidence="2" key="1">
    <citation type="submission" date="2016-10" db="EMBL/GenBank/DDBJ databases">
        <title>The High Quality Genome of Vibrio alginolyticus K01M1.</title>
        <authorList>
            <person name="Wendling C."/>
            <person name="Chibani C.M."/>
            <person name="Hertel R."/>
            <person name="Sproer C."/>
            <person name="Bunk B."/>
            <person name="Overmann J."/>
            <person name="Roth O."/>
            <person name="Liesegang H."/>
        </authorList>
    </citation>
    <scope>NUCLEOTIDE SEQUENCE</scope>
    <source>
        <strain evidence="2">K05K4</strain>
    </source>
</reference>